<organism evidence="1 2">
    <name type="scientific">Haematococcus lacustris</name>
    <name type="common">Green alga</name>
    <name type="synonym">Haematococcus pluvialis</name>
    <dbReference type="NCBI Taxonomy" id="44745"/>
    <lineage>
        <taxon>Eukaryota</taxon>
        <taxon>Viridiplantae</taxon>
        <taxon>Chlorophyta</taxon>
        <taxon>core chlorophytes</taxon>
        <taxon>Chlorophyceae</taxon>
        <taxon>CS clade</taxon>
        <taxon>Chlamydomonadales</taxon>
        <taxon>Haematococcaceae</taxon>
        <taxon>Haematococcus</taxon>
    </lineage>
</organism>
<feature type="non-terminal residue" evidence="1">
    <location>
        <position position="1"/>
    </location>
</feature>
<gene>
    <name evidence="1" type="ORF">HaLaN_13295</name>
</gene>
<reference evidence="1 2" key="1">
    <citation type="submission" date="2020-02" db="EMBL/GenBank/DDBJ databases">
        <title>Draft genome sequence of Haematococcus lacustris strain NIES-144.</title>
        <authorList>
            <person name="Morimoto D."/>
            <person name="Nakagawa S."/>
            <person name="Yoshida T."/>
            <person name="Sawayama S."/>
        </authorList>
    </citation>
    <scope>NUCLEOTIDE SEQUENCE [LARGE SCALE GENOMIC DNA]</scope>
    <source>
        <strain evidence="1 2">NIES-144</strain>
    </source>
</reference>
<dbReference type="Proteomes" id="UP000485058">
    <property type="component" value="Unassembled WGS sequence"/>
</dbReference>
<evidence type="ECO:0000313" key="1">
    <source>
        <dbReference type="EMBL" id="GFH16798.1"/>
    </source>
</evidence>
<name>A0A699ZCQ7_HAELA</name>
<keyword evidence="2" id="KW-1185">Reference proteome</keyword>
<protein>
    <submittedName>
        <fullName evidence="1">Uncharacterized protein</fullName>
    </submittedName>
</protein>
<comment type="caution">
    <text evidence="1">The sequence shown here is derived from an EMBL/GenBank/DDBJ whole genome shotgun (WGS) entry which is preliminary data.</text>
</comment>
<dbReference type="EMBL" id="BLLF01001052">
    <property type="protein sequence ID" value="GFH16798.1"/>
    <property type="molecule type" value="Genomic_DNA"/>
</dbReference>
<dbReference type="AlphaFoldDB" id="A0A699ZCQ7"/>
<accession>A0A699ZCQ7</accession>
<evidence type="ECO:0000313" key="2">
    <source>
        <dbReference type="Proteomes" id="UP000485058"/>
    </source>
</evidence>
<sequence>MMKYDQAKTQQVFDNKCWTLAALFHHLKDTKLIRKSEHYALQVTERTQHNSCAASVCPDVLM</sequence>
<proteinExistence type="predicted"/>